<name>A0A0E3L8H0_9EURY</name>
<dbReference type="EMBL" id="CP009506">
    <property type="protein sequence ID" value="AKB28506.1"/>
    <property type="molecule type" value="Genomic_DNA"/>
</dbReference>
<dbReference type="AlphaFoldDB" id="A0A0E3L8H0"/>
<dbReference type="GeneID" id="95970360"/>
<keyword evidence="2" id="KW-1185">Reference proteome</keyword>
<evidence type="ECO:0000313" key="1">
    <source>
        <dbReference type="EMBL" id="AKB28506.1"/>
    </source>
</evidence>
<protein>
    <submittedName>
        <fullName evidence="1">Mg/Co/Ni transporter MgtE</fullName>
    </submittedName>
</protein>
<dbReference type="PATRIC" id="fig|1434120.4.peg.2285"/>
<dbReference type="OrthoDB" id="135374at2157"/>
<evidence type="ECO:0000313" key="2">
    <source>
        <dbReference type="Proteomes" id="UP000033111"/>
    </source>
</evidence>
<proteinExistence type="predicted"/>
<reference evidence="1 2" key="1">
    <citation type="submission" date="2014-07" db="EMBL/GenBank/DDBJ databases">
        <title>Methanogenic archaea and the global carbon cycle.</title>
        <authorList>
            <person name="Henriksen J.R."/>
            <person name="Luke J."/>
            <person name="Reinhart S."/>
            <person name="Benedict M.N."/>
            <person name="Youngblut N.D."/>
            <person name="Metcalf M.E."/>
            <person name="Whitaker R.J."/>
            <person name="Metcalf W.W."/>
        </authorList>
    </citation>
    <scope>NUCLEOTIDE SEQUENCE [LARGE SCALE GENOMIC DNA]</scope>
    <source>
        <strain evidence="1 2">T4/M</strain>
    </source>
</reference>
<dbReference type="RefSeq" id="WP_048171924.1">
    <property type="nucleotide sequence ID" value="NZ_CP009506.1"/>
</dbReference>
<accession>A0A0E3L8H0</accession>
<dbReference type="HOGENOM" id="CLU_2857145_0_0_2"/>
<dbReference type="KEGG" id="msw:MSSIT_1787"/>
<dbReference type="Proteomes" id="UP000033111">
    <property type="component" value="Chromosome"/>
</dbReference>
<gene>
    <name evidence="1" type="ORF">MSSIT_1787</name>
</gene>
<organism evidence="1 2">
    <name type="scientific">Methanosarcina siciliae T4/M</name>
    <dbReference type="NCBI Taxonomy" id="1434120"/>
    <lineage>
        <taxon>Archaea</taxon>
        <taxon>Methanobacteriati</taxon>
        <taxon>Methanobacteriota</taxon>
        <taxon>Stenosarchaea group</taxon>
        <taxon>Methanomicrobia</taxon>
        <taxon>Methanosarcinales</taxon>
        <taxon>Methanosarcinaceae</taxon>
        <taxon>Methanosarcina</taxon>
    </lineage>
</organism>
<sequence>MPAESHREEDIFESQFIDRHLSEYASVSSIVREVLPCELFATVGGVIAEIIYSGMTSELEMIPA</sequence>